<evidence type="ECO:0000313" key="3">
    <source>
        <dbReference type="Proteomes" id="UP000183413"/>
    </source>
</evidence>
<dbReference type="InterPro" id="IPR013078">
    <property type="entry name" value="His_Pase_superF_clade-1"/>
</dbReference>
<protein>
    <submittedName>
        <fullName evidence="2">Probable phosphoglycerate mutase</fullName>
    </submittedName>
</protein>
<gene>
    <name evidence="2" type="ORF">SAMN04489713_12276</name>
</gene>
<dbReference type="PANTHER" id="PTHR48100">
    <property type="entry name" value="BROAD-SPECIFICITY PHOSPHATASE YOR283W-RELATED"/>
    <property type="match status" value="1"/>
</dbReference>
<dbReference type="STRING" id="1993.SAMN04489713_12276"/>
<dbReference type="SMART" id="SM00855">
    <property type="entry name" value="PGAM"/>
    <property type="match status" value="1"/>
</dbReference>
<dbReference type="RefSeq" id="WP_075024353.1">
    <property type="nucleotide sequence ID" value="NZ_FOVH01000022.1"/>
</dbReference>
<dbReference type="EMBL" id="FOVH01000022">
    <property type="protein sequence ID" value="SFQ11654.1"/>
    <property type="molecule type" value="Genomic_DNA"/>
</dbReference>
<dbReference type="GO" id="GO:0005737">
    <property type="term" value="C:cytoplasm"/>
    <property type="evidence" value="ECO:0007669"/>
    <property type="project" value="TreeGrafter"/>
</dbReference>
<evidence type="ECO:0000313" key="2">
    <source>
        <dbReference type="EMBL" id="SFQ11654.1"/>
    </source>
</evidence>
<accession>A0A1I5VVP7</accession>
<dbReference type="PANTHER" id="PTHR48100:SF1">
    <property type="entry name" value="HISTIDINE PHOSPHATASE FAMILY PROTEIN-RELATED"/>
    <property type="match status" value="1"/>
</dbReference>
<dbReference type="InterPro" id="IPR029033">
    <property type="entry name" value="His_PPase_superfam"/>
</dbReference>
<dbReference type="InParanoid" id="A0A1I5VVP7"/>
<dbReference type="GO" id="GO:0016791">
    <property type="term" value="F:phosphatase activity"/>
    <property type="evidence" value="ECO:0007669"/>
    <property type="project" value="TreeGrafter"/>
</dbReference>
<dbReference type="SUPFAM" id="SSF53254">
    <property type="entry name" value="Phosphoglycerate mutase-like"/>
    <property type="match status" value="1"/>
</dbReference>
<reference evidence="2 3" key="1">
    <citation type="submission" date="2016-10" db="EMBL/GenBank/DDBJ databases">
        <authorList>
            <person name="de Groot N.N."/>
        </authorList>
    </citation>
    <scope>NUCLEOTIDE SEQUENCE [LARGE SCALE GENOMIC DNA]</scope>
    <source>
        <strain evidence="2 3">DSM 43067</strain>
    </source>
</reference>
<feature type="compositionally biased region" description="Basic and acidic residues" evidence="1">
    <location>
        <begin position="1"/>
        <end position="14"/>
    </location>
</feature>
<proteinExistence type="predicted"/>
<dbReference type="AlphaFoldDB" id="A0A1I5VVP7"/>
<organism evidence="2 3">
    <name type="scientific">Actinomadura madurae</name>
    <dbReference type="NCBI Taxonomy" id="1993"/>
    <lineage>
        <taxon>Bacteria</taxon>
        <taxon>Bacillati</taxon>
        <taxon>Actinomycetota</taxon>
        <taxon>Actinomycetes</taxon>
        <taxon>Streptosporangiales</taxon>
        <taxon>Thermomonosporaceae</taxon>
        <taxon>Actinomadura</taxon>
    </lineage>
</organism>
<name>A0A1I5VVP7_9ACTN</name>
<keyword evidence="3" id="KW-1185">Reference proteome</keyword>
<dbReference type="Pfam" id="PF00300">
    <property type="entry name" value="His_Phos_1"/>
    <property type="match status" value="1"/>
</dbReference>
<dbReference type="Gene3D" id="3.40.50.1240">
    <property type="entry name" value="Phosphoglycerate mutase-like"/>
    <property type="match status" value="1"/>
</dbReference>
<dbReference type="CDD" id="cd07067">
    <property type="entry name" value="HP_PGM_like"/>
    <property type="match status" value="1"/>
</dbReference>
<dbReference type="InterPro" id="IPR050275">
    <property type="entry name" value="PGM_Phosphatase"/>
</dbReference>
<dbReference type="Proteomes" id="UP000183413">
    <property type="component" value="Unassembled WGS sequence"/>
</dbReference>
<feature type="region of interest" description="Disordered" evidence="1">
    <location>
        <begin position="1"/>
        <end position="58"/>
    </location>
</feature>
<dbReference type="eggNOG" id="COG0406">
    <property type="taxonomic scope" value="Bacteria"/>
</dbReference>
<sequence length="231" mass="25047">MDERDEPNEYRQTRYEAPQGATDVLLIRHGASAPAHPDRPFPLVNGQGDPELAPEGREQAERVAERLAGEDLDALYVTPLRRTEETAAPLARRLGLQPKVEAGLREVHLGEWEGGLFRKMVAENDPVAQRMFAEERWDVIPGAEDSEAFAARVEESMTRLAAAHAGGRIAVFTHGGVIAQALASATGARLFAFLAPDNGSISRLVRLGGLASIRGFNDVSHLDWSAPAPLT</sequence>
<evidence type="ECO:0000256" key="1">
    <source>
        <dbReference type="SAM" id="MobiDB-lite"/>
    </source>
</evidence>